<protein>
    <submittedName>
        <fullName evidence="2">Microtubule-associated tumor suppressor candidate 2</fullName>
    </submittedName>
</protein>
<gene>
    <name evidence="2" type="primary">LOC101653304</name>
</gene>
<sequence>MSVPMAPKKACYGQLRDHRNGVTNNNETVLSLGDRNANQIVVEAGPPHAEPKTCGQADGAENGNSMGLEDMSNEEFHRLRGSGRDSQGGPASQKEGQATLRVAFPGELSEHMMGGSTAPLMTPWVVQGPSPSDRRDPFDETCPRVSTKRDAEVPKEKSAKTVDCEEQRKHSAERGSSYAFWMEARTKDHVGILAQPATGDSTEAPRCGTGAAGKPLKPLPDHSDNAAEDKTGLRPKPPTSETKQDTPSETLREGGDTPSISLERIPQPPGTEPSKTVPSKGTPSQPEAQSAQGQGEPKSELKWVQELTSTGPEWLEGTKEVCLSPLRRKEPCGKAEMASSPQEEPGGGSRLPHCSLHPVGLGGGGPDGPGAHQQHPGSLGAAGSLSTGTVSPSVGRKLGETPPGAISAGDGKVASAPGDPPGAEKRSPVGSGHQDMTAGCPSDPSAKEGDPGAPGALVPHSSGADAGEKTKTMTTHVAEARDLPEDPAETESAPAGASPLPGVPASLSVPAVTVTHQPIPASSNVQNLGTLAVDAGSSMAVPTAPASVQVLNTSCSGIPKPALTYLKDTPSPQEGLENGQMEKAEERAEAKPVLMPKPKHVRPKIITYIRRSPQTLGQVDTSLVPVGLPYASPACSLPLPKEEKTASGDLKPPAALYEKFKPDLQKPRVFSSGLMVSGIKPPGHPFSQMSETFLQEVTEHPGKEDFCPPPFAHYEVPPTFYRSAMLLKPQLGLGAMSRLPSAKSRILIASQRSSASALHPPGPMAAAASLYTADPSADLKKTSISNAAKSNLPKSGLRPPGYSRLPATKLAALGFVRSASVSSVSSNQSADSAQTEPARTNRPAFGNEDQPALKATLPSKDAPRVTRAAPPAPSSVTPSRRSLLPAPKPTAVPTGTGTKKEGHKEQEAHKPAVSSPKRSAASTPKLHSPAFVPRIGLHLCGHEGGGRRLGLSGTQRTRWPQSIGQAPCVPFRLTAPHLVQRLKDRCEEQAGQLRRLRAELGRAVCGFGALAVSTQHFYWKPPEGTESAAQAAGCWRPGQSARARRRPRRDKEPLIDKERSRALTVTRGPGLAAYGPGPAPRGPSPGGSRSPSRGSQPPPRAPAGGLCAPRALPGGSTRAGGGAQRPRRGHAWRIGPNACVLGPLGRPR</sequence>
<keyword evidence="1" id="KW-1185">Reference proteome</keyword>
<evidence type="ECO:0000313" key="1">
    <source>
        <dbReference type="Proteomes" id="UP000694863"/>
    </source>
</evidence>
<dbReference type="Proteomes" id="UP000694863">
    <property type="component" value="Unplaced"/>
</dbReference>
<reference evidence="2" key="1">
    <citation type="submission" date="2025-08" db="UniProtKB">
        <authorList>
            <consortium name="RefSeq"/>
        </authorList>
    </citation>
    <scope>IDENTIFICATION</scope>
</reference>
<evidence type="ECO:0000313" key="2">
    <source>
        <dbReference type="RefSeq" id="XP_045149925.1"/>
    </source>
</evidence>
<proteinExistence type="predicted"/>
<organism evidence="1 2">
    <name type="scientific">Echinops telfairi</name>
    <name type="common">Lesser hedgehog tenrec</name>
    <dbReference type="NCBI Taxonomy" id="9371"/>
    <lineage>
        <taxon>Eukaryota</taxon>
        <taxon>Metazoa</taxon>
        <taxon>Chordata</taxon>
        <taxon>Craniata</taxon>
        <taxon>Vertebrata</taxon>
        <taxon>Euteleostomi</taxon>
        <taxon>Mammalia</taxon>
        <taxon>Eutheria</taxon>
        <taxon>Afrotheria</taxon>
        <taxon>Tenrecidae</taxon>
        <taxon>Tenrecinae</taxon>
        <taxon>Echinops</taxon>
    </lineage>
</organism>
<dbReference type="RefSeq" id="XP_045149925.1">
    <property type="nucleotide sequence ID" value="XM_045293990.1"/>
</dbReference>
<name>A0AC55DDV0_ECHTE</name>
<accession>A0AC55DDV0</accession>